<sequence>MLPLRPPPVTARTAGIPRQRPSTHKPAGIQAVTSSSFPQAKNPLALCETERRKPDQMKTRIRRTSALVGSSSREGHVTREIRTPITTPISSAAGASSPLPSLTHQVLLLIFLFASPGDK</sequence>
<comment type="caution">
    <text evidence="2">The sequence shown here is derived from an EMBL/GenBank/DDBJ whole genome shotgun (WGS) entry which is preliminary data.</text>
</comment>
<protein>
    <submittedName>
        <fullName evidence="2">Uncharacterized protein</fullName>
    </submittedName>
</protein>
<evidence type="ECO:0000313" key="3">
    <source>
        <dbReference type="Proteomes" id="UP001266305"/>
    </source>
</evidence>
<dbReference type="Proteomes" id="UP001266305">
    <property type="component" value="Unassembled WGS sequence"/>
</dbReference>
<gene>
    <name evidence="2" type="ORF">P7K49_038836</name>
</gene>
<keyword evidence="3" id="KW-1185">Reference proteome</keyword>
<reference evidence="2 3" key="1">
    <citation type="submission" date="2023-05" db="EMBL/GenBank/DDBJ databases">
        <title>B98-5 Cell Line De Novo Hybrid Assembly: An Optical Mapping Approach.</title>
        <authorList>
            <person name="Kananen K."/>
            <person name="Auerbach J.A."/>
            <person name="Kautto E."/>
            <person name="Blachly J.S."/>
        </authorList>
    </citation>
    <scope>NUCLEOTIDE SEQUENCE [LARGE SCALE GENOMIC DNA]</scope>
    <source>
        <strain evidence="2">B95-8</strain>
        <tissue evidence="2">Cell line</tissue>
    </source>
</reference>
<evidence type="ECO:0000256" key="1">
    <source>
        <dbReference type="SAM" id="MobiDB-lite"/>
    </source>
</evidence>
<evidence type="ECO:0000313" key="2">
    <source>
        <dbReference type="EMBL" id="KAK2083600.1"/>
    </source>
</evidence>
<proteinExistence type="predicted"/>
<feature type="compositionally biased region" description="Basic and acidic residues" evidence="1">
    <location>
        <begin position="73"/>
        <end position="82"/>
    </location>
</feature>
<feature type="compositionally biased region" description="Low complexity" evidence="1">
    <location>
        <begin position="83"/>
        <end position="97"/>
    </location>
</feature>
<feature type="compositionally biased region" description="Basic and acidic residues" evidence="1">
    <location>
        <begin position="48"/>
        <end position="58"/>
    </location>
</feature>
<accession>A0ABQ9TFT2</accession>
<organism evidence="2 3">
    <name type="scientific">Saguinus oedipus</name>
    <name type="common">Cotton-top tamarin</name>
    <name type="synonym">Oedipomidas oedipus</name>
    <dbReference type="NCBI Taxonomy" id="9490"/>
    <lineage>
        <taxon>Eukaryota</taxon>
        <taxon>Metazoa</taxon>
        <taxon>Chordata</taxon>
        <taxon>Craniata</taxon>
        <taxon>Vertebrata</taxon>
        <taxon>Euteleostomi</taxon>
        <taxon>Mammalia</taxon>
        <taxon>Eutheria</taxon>
        <taxon>Euarchontoglires</taxon>
        <taxon>Primates</taxon>
        <taxon>Haplorrhini</taxon>
        <taxon>Platyrrhini</taxon>
        <taxon>Cebidae</taxon>
        <taxon>Callitrichinae</taxon>
        <taxon>Saguinus</taxon>
    </lineage>
</organism>
<feature type="region of interest" description="Disordered" evidence="1">
    <location>
        <begin position="1"/>
        <end position="97"/>
    </location>
</feature>
<name>A0ABQ9TFT2_SAGOE</name>
<dbReference type="EMBL" id="JASSZA010000023">
    <property type="protein sequence ID" value="KAK2083600.1"/>
    <property type="molecule type" value="Genomic_DNA"/>
</dbReference>